<sequence length="379" mass="39035">METSTLTSHTGPVRELGRRWLPSVAADPGVRAAGGDFACSPTGLWLALAAVAAGARGATAEELRALLGVAGDEAARAVTDAARGLARTDALAVATGVWARVPVHERLRAALPDVGFGTLGVSGTPDAAPSPPVDAWVREATGGLIGGLPVHLSPGIALLLVNALALKARWADPFDASETRDRPFTDASGAVHPVPTMHKQLPPSAAWHVGDVRVVELRCETRGDAPPALVRFVIGSPGRPAPEVLPAGWAPARLRAPVDADKVGVALPRLSLRTHLDVTGHGHAQALGLARCTGGDADFSGLSPEPLAVSEVVQEALVRVAEKGVEAAAVTAATMRALAFVQARVERIAFDRPFGVVVLDASGEVPLFVAWQATTPLSP</sequence>
<evidence type="ECO:0000256" key="1">
    <source>
        <dbReference type="RuleBase" id="RU000411"/>
    </source>
</evidence>
<dbReference type="InterPro" id="IPR023796">
    <property type="entry name" value="Serpin_dom"/>
</dbReference>
<feature type="domain" description="Serpin" evidence="3">
    <location>
        <begin position="18"/>
        <end position="376"/>
    </location>
</feature>
<keyword evidence="5" id="KW-1185">Reference proteome</keyword>
<dbReference type="RefSeq" id="WP_255920377.1">
    <property type="nucleotide sequence ID" value="NZ_JANFNG010000008.1"/>
</dbReference>
<feature type="region of interest" description="Disordered" evidence="2">
    <location>
        <begin position="179"/>
        <end position="202"/>
    </location>
</feature>
<proteinExistence type="inferred from homology"/>
<evidence type="ECO:0000313" key="5">
    <source>
        <dbReference type="Proteomes" id="UP001057702"/>
    </source>
</evidence>
<dbReference type="PANTHER" id="PTHR11461">
    <property type="entry name" value="SERINE PROTEASE INHIBITOR, SERPIN"/>
    <property type="match status" value="1"/>
</dbReference>
<dbReference type="InterPro" id="IPR042178">
    <property type="entry name" value="Serpin_sf_1"/>
</dbReference>
<dbReference type="SUPFAM" id="SSF56574">
    <property type="entry name" value="Serpins"/>
    <property type="match status" value="1"/>
</dbReference>
<keyword evidence="4" id="KW-0378">Hydrolase</keyword>
<evidence type="ECO:0000256" key="2">
    <source>
        <dbReference type="SAM" id="MobiDB-lite"/>
    </source>
</evidence>
<dbReference type="GO" id="GO:0008233">
    <property type="term" value="F:peptidase activity"/>
    <property type="evidence" value="ECO:0007669"/>
    <property type="project" value="UniProtKB-KW"/>
</dbReference>
<dbReference type="Gene3D" id="2.30.39.10">
    <property type="entry name" value="Alpha-1-antitrypsin, domain 1"/>
    <property type="match status" value="1"/>
</dbReference>
<keyword evidence="4" id="KW-0645">Protease</keyword>
<organism evidence="4 5">
    <name type="scientific">Streptomyces humicola</name>
    <dbReference type="NCBI Taxonomy" id="2953240"/>
    <lineage>
        <taxon>Bacteria</taxon>
        <taxon>Bacillati</taxon>
        <taxon>Actinomycetota</taxon>
        <taxon>Actinomycetes</taxon>
        <taxon>Kitasatosporales</taxon>
        <taxon>Streptomycetaceae</taxon>
        <taxon>Streptomyces</taxon>
    </lineage>
</organism>
<dbReference type="Proteomes" id="UP001057702">
    <property type="component" value="Unassembled WGS sequence"/>
</dbReference>
<reference evidence="4" key="1">
    <citation type="submission" date="2022-06" db="EMBL/GenBank/DDBJ databases">
        <title>Draft genome sequence of Streptomyces sp. RB6PN25 isolated from peat swamp forest in Thailand.</title>
        <authorList>
            <person name="Duangmal K."/>
            <person name="Klaysubun C."/>
        </authorList>
    </citation>
    <scope>NUCLEOTIDE SEQUENCE</scope>
    <source>
        <strain evidence="4">RB6PN25</strain>
    </source>
</reference>
<dbReference type="InterPro" id="IPR000215">
    <property type="entry name" value="Serpin_fam"/>
</dbReference>
<comment type="similarity">
    <text evidence="1">Belongs to the serpin family.</text>
</comment>
<evidence type="ECO:0000259" key="3">
    <source>
        <dbReference type="SMART" id="SM00093"/>
    </source>
</evidence>
<dbReference type="GO" id="GO:0006508">
    <property type="term" value="P:proteolysis"/>
    <property type="evidence" value="ECO:0007669"/>
    <property type="project" value="UniProtKB-KW"/>
</dbReference>
<evidence type="ECO:0000313" key="4">
    <source>
        <dbReference type="EMBL" id="MCQ4081468.1"/>
    </source>
</evidence>
<dbReference type="InterPro" id="IPR042185">
    <property type="entry name" value="Serpin_sf_2"/>
</dbReference>
<dbReference type="Gene3D" id="3.30.497.10">
    <property type="entry name" value="Antithrombin, subunit I, domain 2"/>
    <property type="match status" value="1"/>
</dbReference>
<comment type="caution">
    <text evidence="4">The sequence shown here is derived from an EMBL/GenBank/DDBJ whole genome shotgun (WGS) entry which is preliminary data.</text>
</comment>
<name>A0ABT1PUW4_9ACTN</name>
<dbReference type="Pfam" id="PF00079">
    <property type="entry name" value="Serpin"/>
    <property type="match status" value="1"/>
</dbReference>
<dbReference type="EMBL" id="JANFNG010000008">
    <property type="protein sequence ID" value="MCQ4081468.1"/>
    <property type="molecule type" value="Genomic_DNA"/>
</dbReference>
<dbReference type="SMART" id="SM00093">
    <property type="entry name" value="SERPIN"/>
    <property type="match status" value="1"/>
</dbReference>
<protein>
    <submittedName>
        <fullName evidence="4">Serine protease</fullName>
    </submittedName>
</protein>
<dbReference type="InterPro" id="IPR036186">
    <property type="entry name" value="Serpin_sf"/>
</dbReference>
<accession>A0ABT1PUW4</accession>
<gene>
    <name evidence="4" type="ORF">NGB36_12875</name>
</gene>
<dbReference type="PANTHER" id="PTHR11461:SF211">
    <property type="entry name" value="GH10112P-RELATED"/>
    <property type="match status" value="1"/>
</dbReference>